<comment type="caution">
    <text evidence="11">The sequence shown here is derived from an EMBL/GenBank/DDBJ whole genome shotgun (WGS) entry which is preliminary data.</text>
</comment>
<dbReference type="Gene3D" id="3.40.190.80">
    <property type="match status" value="1"/>
</dbReference>
<accession>A0ABR4D2N2</accession>
<dbReference type="EMBL" id="JAZGUE010000007">
    <property type="protein sequence ID" value="KAL2264638.1"/>
    <property type="molecule type" value="Genomic_DNA"/>
</dbReference>
<organism evidence="11 12">
    <name type="scientific">Remersonia thermophila</name>
    <dbReference type="NCBI Taxonomy" id="72144"/>
    <lineage>
        <taxon>Eukaryota</taxon>
        <taxon>Fungi</taxon>
        <taxon>Dikarya</taxon>
        <taxon>Ascomycota</taxon>
        <taxon>Pezizomycotina</taxon>
        <taxon>Sordariomycetes</taxon>
        <taxon>Sordariomycetidae</taxon>
        <taxon>Sordariales</taxon>
        <taxon>Sordariales incertae sedis</taxon>
        <taxon>Remersonia</taxon>
    </lineage>
</organism>
<dbReference type="RefSeq" id="XP_070863365.1">
    <property type="nucleotide sequence ID" value="XM_071013938.1"/>
</dbReference>
<evidence type="ECO:0000256" key="7">
    <source>
        <dbReference type="ARBA" id="ARBA00044466"/>
    </source>
</evidence>
<dbReference type="InterPro" id="IPR000760">
    <property type="entry name" value="Inositol_monophosphatase-like"/>
</dbReference>
<dbReference type="PRINTS" id="PR00377">
    <property type="entry name" value="IMPHPHTASES"/>
</dbReference>
<dbReference type="SUPFAM" id="SSF56655">
    <property type="entry name" value="Carbohydrate phosphatase"/>
    <property type="match status" value="1"/>
</dbReference>
<evidence type="ECO:0000256" key="2">
    <source>
        <dbReference type="ARBA" id="ARBA00009759"/>
    </source>
</evidence>
<comment type="cofactor">
    <cofactor evidence="1">
        <name>Mg(2+)</name>
        <dbReference type="ChEBI" id="CHEBI:18420"/>
    </cofactor>
</comment>
<evidence type="ECO:0000313" key="12">
    <source>
        <dbReference type="Proteomes" id="UP001600064"/>
    </source>
</evidence>
<evidence type="ECO:0000256" key="5">
    <source>
        <dbReference type="ARBA" id="ARBA00022801"/>
    </source>
</evidence>
<dbReference type="Proteomes" id="UP001600064">
    <property type="component" value="Unassembled WGS sequence"/>
</dbReference>
<comment type="catalytic activity">
    <reaction evidence="8">
        <text>adenosine 3',5'-bisphosphate + H2O = AMP + phosphate</text>
        <dbReference type="Rhea" id="RHEA:10040"/>
        <dbReference type="ChEBI" id="CHEBI:15377"/>
        <dbReference type="ChEBI" id="CHEBI:43474"/>
        <dbReference type="ChEBI" id="CHEBI:58343"/>
        <dbReference type="ChEBI" id="CHEBI:456215"/>
        <dbReference type="EC" id="3.1.3.7"/>
    </reaction>
    <physiologicalReaction direction="left-to-right" evidence="8">
        <dbReference type="Rhea" id="RHEA:10041"/>
    </physiologicalReaction>
</comment>
<keyword evidence="10" id="KW-0472">Membrane</keyword>
<evidence type="ECO:0000256" key="8">
    <source>
        <dbReference type="ARBA" id="ARBA00044479"/>
    </source>
</evidence>
<reference evidence="11 12" key="1">
    <citation type="journal article" date="2024" name="Commun. Biol.">
        <title>Comparative genomic analysis of thermophilic fungi reveals convergent evolutionary adaptations and gene losses.</title>
        <authorList>
            <person name="Steindorff A.S."/>
            <person name="Aguilar-Pontes M.V."/>
            <person name="Robinson A.J."/>
            <person name="Andreopoulos B."/>
            <person name="LaButti K."/>
            <person name="Kuo A."/>
            <person name="Mondo S."/>
            <person name="Riley R."/>
            <person name="Otillar R."/>
            <person name="Haridas S."/>
            <person name="Lipzen A."/>
            <person name="Grimwood J."/>
            <person name="Schmutz J."/>
            <person name="Clum A."/>
            <person name="Reid I.D."/>
            <person name="Moisan M.C."/>
            <person name="Butler G."/>
            <person name="Nguyen T.T.M."/>
            <person name="Dewar K."/>
            <person name="Conant G."/>
            <person name="Drula E."/>
            <person name="Henrissat B."/>
            <person name="Hansel C."/>
            <person name="Singer S."/>
            <person name="Hutchinson M.I."/>
            <person name="de Vries R.P."/>
            <person name="Natvig D.O."/>
            <person name="Powell A.J."/>
            <person name="Tsang A."/>
            <person name="Grigoriev I.V."/>
        </authorList>
    </citation>
    <scope>NUCLEOTIDE SEQUENCE [LARGE SCALE GENOMIC DNA]</scope>
    <source>
        <strain evidence="11 12">ATCC 22073</strain>
    </source>
</reference>
<evidence type="ECO:0000256" key="10">
    <source>
        <dbReference type="SAM" id="Phobius"/>
    </source>
</evidence>
<dbReference type="PROSITE" id="PS00630">
    <property type="entry name" value="IMP_2"/>
    <property type="match status" value="1"/>
</dbReference>
<name>A0ABR4D2N2_9PEZI</name>
<dbReference type="CDD" id="cd01517">
    <property type="entry name" value="PAP_phosphatase"/>
    <property type="match status" value="1"/>
</dbReference>
<keyword evidence="10" id="KW-1133">Transmembrane helix</keyword>
<keyword evidence="5" id="KW-0378">Hydrolase</keyword>
<evidence type="ECO:0000256" key="4">
    <source>
        <dbReference type="ARBA" id="ARBA00022723"/>
    </source>
</evidence>
<sequence>MTAGRLHTQSTASRSTFSRPFFPISILILTLAVLLALTPSSLLLPRAGLLLLFGPLNRLSFHNFLPNPLAPFTRQLLVQQQQQRPIITMSPYAKELEIAQLAVQRAAILTRAVFRDKAKGTLSKDDKSPVTIGDFGAQALIIAALRANFPGDLVVAEEEAAPLRDDAALREQVWQRVRGAALEDAAAEAALGGGLQTVDDMLDAIDLGRAAETKAGRVWTIDPIDGTQGFLRGGQYAIALALLVDGEVRVGVLGCPNLPVDDGVELDAGIGEGIDADEKGDAGRGVLFAAGIKMRELAERHLAEARLCESFEAKHSNQSEAAQISQKLGITRPSVRMDSQAKYGSVARGAGDIYLRLPTSKTYREKIWDHAAGDLIAREAGGVVTDTLGRRLDFANGRTLASNSGVVVAPAAIHAKVLDAVQEVLGLKPAL</sequence>
<comment type="catalytic activity">
    <reaction evidence="7">
        <text>adenosine 2',5'-bisphosphate + H2O = AMP + phosphate</text>
        <dbReference type="Rhea" id="RHEA:77643"/>
        <dbReference type="ChEBI" id="CHEBI:15377"/>
        <dbReference type="ChEBI" id="CHEBI:43474"/>
        <dbReference type="ChEBI" id="CHEBI:194156"/>
        <dbReference type="ChEBI" id="CHEBI:456215"/>
        <dbReference type="EC" id="3.1.3.7"/>
    </reaction>
    <physiologicalReaction direction="left-to-right" evidence="7">
        <dbReference type="Rhea" id="RHEA:77644"/>
    </physiologicalReaction>
</comment>
<keyword evidence="4" id="KW-0479">Metal-binding</keyword>
<comment type="similarity">
    <text evidence="2">Belongs to the inositol monophosphatase superfamily.</text>
</comment>
<dbReference type="Gene3D" id="3.30.540.10">
    <property type="entry name" value="Fructose-1,6-Bisphosphatase, subunit A, domain 1"/>
    <property type="match status" value="1"/>
</dbReference>
<evidence type="ECO:0000256" key="3">
    <source>
        <dbReference type="ARBA" id="ARBA00012633"/>
    </source>
</evidence>
<dbReference type="GeneID" id="98128582"/>
<dbReference type="InterPro" id="IPR006239">
    <property type="entry name" value="DPNP"/>
</dbReference>
<evidence type="ECO:0000256" key="6">
    <source>
        <dbReference type="ARBA" id="ARBA00022842"/>
    </source>
</evidence>
<dbReference type="PROSITE" id="PS00629">
    <property type="entry name" value="IMP_1"/>
    <property type="match status" value="1"/>
</dbReference>
<dbReference type="EC" id="3.1.3.7" evidence="3"/>
<evidence type="ECO:0000256" key="9">
    <source>
        <dbReference type="ARBA" id="ARBA00044484"/>
    </source>
</evidence>
<dbReference type="PANTHER" id="PTHR43200">
    <property type="entry name" value="PHOSPHATASE"/>
    <property type="match status" value="1"/>
</dbReference>
<keyword evidence="6" id="KW-0460">Magnesium</keyword>
<dbReference type="InterPro" id="IPR020583">
    <property type="entry name" value="Inositol_monoP_metal-BS"/>
</dbReference>
<gene>
    <name evidence="11" type="ORF">VTJ83DRAFT_7148</name>
</gene>
<feature type="transmembrane region" description="Helical" evidence="10">
    <location>
        <begin position="21"/>
        <end position="44"/>
    </location>
</feature>
<dbReference type="Pfam" id="PF00459">
    <property type="entry name" value="Inositol_P"/>
    <property type="match status" value="1"/>
</dbReference>
<dbReference type="NCBIfam" id="TIGR01330">
    <property type="entry name" value="bisphos_HAL2"/>
    <property type="match status" value="1"/>
</dbReference>
<dbReference type="InterPro" id="IPR020550">
    <property type="entry name" value="Inositol_monophosphatase_CS"/>
</dbReference>
<dbReference type="PANTHER" id="PTHR43200:SF6">
    <property type="entry name" value="3'(2'),5'-BISPHOSPHATE NUCLEOTIDASE"/>
    <property type="match status" value="1"/>
</dbReference>
<dbReference type="InterPro" id="IPR051090">
    <property type="entry name" value="Inositol_monoP_superfamily"/>
</dbReference>
<evidence type="ECO:0000313" key="11">
    <source>
        <dbReference type="EMBL" id="KAL2264638.1"/>
    </source>
</evidence>
<evidence type="ECO:0000256" key="1">
    <source>
        <dbReference type="ARBA" id="ARBA00001946"/>
    </source>
</evidence>
<keyword evidence="10" id="KW-0812">Transmembrane</keyword>
<protein>
    <recommendedName>
        <fullName evidence="3">3'(2'),5'-bisphosphate nucleotidase</fullName>
        <ecNumber evidence="3">3.1.3.7</ecNumber>
    </recommendedName>
</protein>
<keyword evidence="12" id="KW-1185">Reference proteome</keyword>
<comment type="catalytic activity">
    <reaction evidence="9">
        <text>3'-phosphoadenylyl sulfate + H2O = adenosine 5'-phosphosulfate + phosphate</text>
        <dbReference type="Rhea" id="RHEA:77639"/>
        <dbReference type="ChEBI" id="CHEBI:15377"/>
        <dbReference type="ChEBI" id="CHEBI:43474"/>
        <dbReference type="ChEBI" id="CHEBI:58243"/>
        <dbReference type="ChEBI" id="CHEBI:58339"/>
        <dbReference type="EC" id="3.1.3.7"/>
    </reaction>
    <physiologicalReaction direction="left-to-right" evidence="9">
        <dbReference type="Rhea" id="RHEA:77640"/>
    </physiologicalReaction>
</comment>
<proteinExistence type="inferred from homology"/>